<evidence type="ECO:0000313" key="5">
    <source>
        <dbReference type="EMBL" id="PNS15204.1"/>
    </source>
</evidence>
<feature type="compositionally biased region" description="Basic and acidic residues" evidence="4">
    <location>
        <begin position="24"/>
        <end position="33"/>
    </location>
</feature>
<sequence length="1068" mass="120566">MSGDIPKFKSFKPKSVPPSSAALGERRSRDHDREKRHHHRSRKSIPDTSSEPSERREVRVEQWHGDSHGHISPGGDGQADTLFMIDRTGDPKNWTYGSLHRYTVPKYGRFGHGKILGMDAFSRIDRDASSTGEVFVSRPVEDARHRSRSLLHTTSSTLQRHSWRLVRPNVSAVDALDSDFVPLSGSRRRKRKRRGASPETDSIDYRSIDGKAKAIAIRSDPDSDLTTDASGDESSDLQHAARQRNAMLVRLTQQEPQNTQTWHALVEHQLHLIRPDGELKNLTSTERRALADLRIGIYQKALPMVNESSKAVVLEGMLSEGAHVWDRQTSIRKWTEVLEEHPTLLELWVKHIDTIHVPVNDFKYEEIRESSVRVLNRIDSIRKAPKATHDPEELAFVHAYALIRIIKLIHDCGYEEASSAVLQGLMMLHSHESAPSSFEQRFSELERFWDDELPRFGDTEQLVAVADTSATRHDGEPSAEDTQGQFLNFASREFAMSSKHELSAKTIDETNDEVADDAFHVVLFADIKDVLLATSAGLDFDMLLDVLFHFFGLPPLPILTRSRVPPWRRDLGLVSQAFHPEDTRICLNGPSLDSSAFPFTVSALMLENECLFPEALKTRPAILNFLTAALQSLATEKNAHSHLRCYYLAFCSKYNPQLASKVAKRMLKQHSTDANLYSATALVEASLGNRSKASTIWISVLDLHTRAIQFSNGSSDDTQTWQSKVAAMHLAHDWAWAEMTGDNESQAMKSLLSAWPGTVQATGAEAVQLSSTTVLLINRDLLEGFEAGVTRGEPDIVVMYSSAQCLFEYLYSGSSMTTALALLTKHLDVIQTSSTSKSRTMQAQLLNEAVHMIKVRMINYHLDRHRPYRPADLMQTITESLAQFPSNPDLLKVYSRLTSGLDLLDARLKNLDRPWLRLDEKTHIVNWTFAIGQEIARYNKGIGTKDVVRSMFNRALLDPTTRAAHCPALWEAWLRFELEVLKKLVESGGESWQVGKAGKGVTPMEKQVRQVRMVFFDGLRMIPFSRDWILTGLYVFDQEGAARMSKAELRSVYQVLFERDMRVRTEMA</sequence>
<keyword evidence="6" id="KW-1185">Reference proteome</keyword>
<comment type="caution">
    <text evidence="5">The sequence shown here is derived from an EMBL/GenBank/DDBJ whole genome shotgun (WGS) entry which is preliminary data.</text>
</comment>
<dbReference type="GO" id="GO:0071013">
    <property type="term" value="C:catalytic step 2 spliceosome"/>
    <property type="evidence" value="ECO:0007669"/>
    <property type="project" value="TreeGrafter"/>
</dbReference>
<dbReference type="Pfam" id="PF08424">
    <property type="entry name" value="NRDE-2"/>
    <property type="match status" value="1"/>
</dbReference>
<evidence type="ECO:0000313" key="6">
    <source>
        <dbReference type="Proteomes" id="UP000243797"/>
    </source>
</evidence>
<evidence type="ECO:0000256" key="3">
    <source>
        <dbReference type="ARBA" id="ARBA00023242"/>
    </source>
</evidence>
<dbReference type="STRING" id="2082308.A0A2K1QJ55"/>
<accession>A0A2K1QJ55</accession>
<proteinExistence type="inferred from homology"/>
<keyword evidence="3" id="KW-0539">Nucleus</keyword>
<feature type="region of interest" description="Disordered" evidence="4">
    <location>
        <begin position="185"/>
        <end position="237"/>
    </location>
</feature>
<evidence type="ECO:0000256" key="2">
    <source>
        <dbReference type="ARBA" id="ARBA00009265"/>
    </source>
</evidence>
<feature type="compositionally biased region" description="Basic residues" evidence="4">
    <location>
        <begin position="34"/>
        <end position="43"/>
    </location>
</feature>
<dbReference type="PANTHER" id="PTHR13471">
    <property type="entry name" value="TETRATRICOPEPTIDE-LIKE HELICAL"/>
    <property type="match status" value="1"/>
</dbReference>
<feature type="region of interest" description="Disordered" evidence="4">
    <location>
        <begin position="1"/>
        <end position="77"/>
    </location>
</feature>
<comment type="subcellular location">
    <subcellularLocation>
        <location evidence="1">Nucleus</location>
    </subcellularLocation>
</comment>
<dbReference type="GO" id="GO:1902369">
    <property type="term" value="P:negative regulation of RNA catabolic process"/>
    <property type="evidence" value="ECO:0007669"/>
    <property type="project" value="TreeGrafter"/>
</dbReference>
<reference evidence="5 6" key="1">
    <citation type="submission" date="2017-06" db="EMBL/GenBank/DDBJ databases">
        <title>Draft genome sequence of a variant of Elsinoe murrayae.</title>
        <authorList>
            <person name="Cheng Q."/>
        </authorList>
    </citation>
    <scope>NUCLEOTIDE SEQUENCE [LARGE SCALE GENOMIC DNA]</scope>
    <source>
        <strain evidence="5 6">CQ-2017a</strain>
    </source>
</reference>
<evidence type="ECO:0000256" key="1">
    <source>
        <dbReference type="ARBA" id="ARBA00004123"/>
    </source>
</evidence>
<dbReference type="EMBL" id="NKHZ01000080">
    <property type="protein sequence ID" value="PNS15204.1"/>
    <property type="molecule type" value="Genomic_DNA"/>
</dbReference>
<feature type="compositionally biased region" description="Basic and acidic residues" evidence="4">
    <location>
        <begin position="203"/>
        <end position="212"/>
    </location>
</feature>
<dbReference type="PANTHER" id="PTHR13471:SF0">
    <property type="entry name" value="NUCLEAR EXOSOME REGULATOR NRDE2"/>
    <property type="match status" value="1"/>
</dbReference>
<evidence type="ECO:0008006" key="7">
    <source>
        <dbReference type="Google" id="ProtNLM"/>
    </source>
</evidence>
<dbReference type="InParanoid" id="A0A2K1QJ55"/>
<evidence type="ECO:0000256" key="4">
    <source>
        <dbReference type="SAM" id="MobiDB-lite"/>
    </source>
</evidence>
<dbReference type="OrthoDB" id="5300331at2759"/>
<dbReference type="InterPro" id="IPR013633">
    <property type="entry name" value="NRDE-2"/>
</dbReference>
<feature type="compositionally biased region" description="Basic and acidic residues" evidence="4">
    <location>
        <begin position="52"/>
        <end position="69"/>
    </location>
</feature>
<feature type="compositionally biased region" description="Acidic residues" evidence="4">
    <location>
        <begin position="222"/>
        <end position="235"/>
    </location>
</feature>
<protein>
    <recommendedName>
        <fullName evidence="7">DUF1740-domain-containing protein</fullName>
    </recommendedName>
</protein>
<name>A0A2K1QJ55_9PEZI</name>
<dbReference type="Proteomes" id="UP000243797">
    <property type="component" value="Unassembled WGS sequence"/>
</dbReference>
<dbReference type="GO" id="GO:0031048">
    <property type="term" value="P:regulatory ncRNA-mediated heterochromatin formation"/>
    <property type="evidence" value="ECO:0007669"/>
    <property type="project" value="TreeGrafter"/>
</dbReference>
<gene>
    <name evidence="5" type="ORF">CAC42_8205</name>
</gene>
<dbReference type="AlphaFoldDB" id="A0A2K1QJ55"/>
<organism evidence="5 6">
    <name type="scientific">Sphaceloma murrayae</name>
    <dbReference type="NCBI Taxonomy" id="2082308"/>
    <lineage>
        <taxon>Eukaryota</taxon>
        <taxon>Fungi</taxon>
        <taxon>Dikarya</taxon>
        <taxon>Ascomycota</taxon>
        <taxon>Pezizomycotina</taxon>
        <taxon>Dothideomycetes</taxon>
        <taxon>Dothideomycetidae</taxon>
        <taxon>Myriangiales</taxon>
        <taxon>Elsinoaceae</taxon>
        <taxon>Sphaceloma</taxon>
    </lineage>
</organism>
<comment type="similarity">
    <text evidence="2">Belongs to the NRDE2 family.</text>
</comment>
<feature type="compositionally biased region" description="Basic residues" evidence="4">
    <location>
        <begin position="186"/>
        <end position="195"/>
    </location>
</feature>